<sequence>MLNRRRKGLARLGERKYSVPCEEQVVSVLNHFLPLIRPFSTRSAFVCYRRCISFLLLVVLCAGVTGLPVSHPVSPKNGRFPCEDCPCGCATAEFCWDKCCCYSDEEKLRWADDNGVQPPGFLVARLQKAKGNLTLFSSDSSNPGASQPSCCCCSSSKSSCQTNVEPTEVPTEVPTEIPTEMVVASELSDQSERLTRWVCLEDAAKCRGINAIWTMLAAAIVQVSPPVVAEVEPLLLFQLSVDDERACSSNPLPDPPIP</sequence>
<accession>A0A5C6E9C3</accession>
<name>A0A5C6E9C3_9BACT</name>
<proteinExistence type="predicted"/>
<organism evidence="2 3">
    <name type="scientific">Novipirellula aureliae</name>
    <dbReference type="NCBI Taxonomy" id="2527966"/>
    <lineage>
        <taxon>Bacteria</taxon>
        <taxon>Pseudomonadati</taxon>
        <taxon>Planctomycetota</taxon>
        <taxon>Planctomycetia</taxon>
        <taxon>Pirellulales</taxon>
        <taxon>Pirellulaceae</taxon>
        <taxon>Novipirellula</taxon>
    </lineage>
</organism>
<keyword evidence="1" id="KW-0812">Transmembrane</keyword>
<protein>
    <submittedName>
        <fullName evidence="2">Uncharacterized protein</fullName>
    </submittedName>
</protein>
<dbReference type="Proteomes" id="UP000315471">
    <property type="component" value="Unassembled WGS sequence"/>
</dbReference>
<dbReference type="AlphaFoldDB" id="A0A5C6E9C3"/>
<keyword evidence="1" id="KW-1133">Transmembrane helix</keyword>
<feature type="transmembrane region" description="Helical" evidence="1">
    <location>
        <begin position="51"/>
        <end position="69"/>
    </location>
</feature>
<dbReference type="EMBL" id="SJPY01000001">
    <property type="protein sequence ID" value="TWU45115.1"/>
    <property type="molecule type" value="Genomic_DNA"/>
</dbReference>
<keyword evidence="1" id="KW-0472">Membrane</keyword>
<reference evidence="2 3" key="1">
    <citation type="submission" date="2019-02" db="EMBL/GenBank/DDBJ databases">
        <title>Deep-cultivation of Planctomycetes and their phenomic and genomic characterization uncovers novel biology.</title>
        <authorList>
            <person name="Wiegand S."/>
            <person name="Jogler M."/>
            <person name="Boedeker C."/>
            <person name="Pinto D."/>
            <person name="Vollmers J."/>
            <person name="Rivas-Marin E."/>
            <person name="Kohn T."/>
            <person name="Peeters S.H."/>
            <person name="Heuer A."/>
            <person name="Rast P."/>
            <person name="Oberbeckmann S."/>
            <person name="Bunk B."/>
            <person name="Jeske O."/>
            <person name="Meyerdierks A."/>
            <person name="Storesund J.E."/>
            <person name="Kallscheuer N."/>
            <person name="Luecker S."/>
            <person name="Lage O.M."/>
            <person name="Pohl T."/>
            <person name="Merkel B.J."/>
            <person name="Hornburger P."/>
            <person name="Mueller R.-W."/>
            <person name="Bruemmer F."/>
            <person name="Labrenz M."/>
            <person name="Spormann A.M."/>
            <person name="Op Den Camp H."/>
            <person name="Overmann J."/>
            <person name="Amann R."/>
            <person name="Jetten M.S.M."/>
            <person name="Mascher T."/>
            <person name="Medema M.H."/>
            <person name="Devos D.P."/>
            <person name="Kaster A.-K."/>
            <person name="Ovreas L."/>
            <person name="Rohde M."/>
            <person name="Galperin M.Y."/>
            <person name="Jogler C."/>
        </authorList>
    </citation>
    <scope>NUCLEOTIDE SEQUENCE [LARGE SCALE GENOMIC DNA]</scope>
    <source>
        <strain evidence="2 3">Q31b</strain>
    </source>
</reference>
<gene>
    <name evidence="2" type="ORF">Q31b_02860</name>
</gene>
<comment type="caution">
    <text evidence="2">The sequence shown here is derived from an EMBL/GenBank/DDBJ whole genome shotgun (WGS) entry which is preliminary data.</text>
</comment>
<evidence type="ECO:0000256" key="1">
    <source>
        <dbReference type="SAM" id="Phobius"/>
    </source>
</evidence>
<evidence type="ECO:0000313" key="2">
    <source>
        <dbReference type="EMBL" id="TWU45115.1"/>
    </source>
</evidence>
<keyword evidence="3" id="KW-1185">Reference proteome</keyword>
<evidence type="ECO:0000313" key="3">
    <source>
        <dbReference type="Proteomes" id="UP000315471"/>
    </source>
</evidence>